<dbReference type="AlphaFoldDB" id="A0A382GHG9"/>
<name>A0A382GHG9_9ZZZZ</name>
<feature type="non-terminal residue" evidence="1">
    <location>
        <position position="1"/>
    </location>
</feature>
<gene>
    <name evidence="1" type="ORF">METZ01_LOCUS226941</name>
</gene>
<dbReference type="EMBL" id="UINC01055333">
    <property type="protein sequence ID" value="SVB74087.1"/>
    <property type="molecule type" value="Genomic_DNA"/>
</dbReference>
<dbReference type="InterPro" id="IPR029052">
    <property type="entry name" value="Metallo-depent_PP-like"/>
</dbReference>
<dbReference type="Gene3D" id="3.60.21.10">
    <property type="match status" value="1"/>
</dbReference>
<sequence length="224" mass="24756">VAETYGRLQAPIHYVPGNHDCDAQTGSFDSLFSAFTMPQILDVVDVAPGVRLALANLYHRDPVTGHWTQELDEALRVADLAAKKDGAALLLVLHEWIVPGHVRPGDDYDTGCVVHADRLRATLVECSSVVATFSGHRHVNRLRLWRDIVLVDTACLVGHPLGFREITLDNDGFLQSRFHVLDCPQLLASSRARCSNEMNQHYAGEELDRNGVVLAPRYQQITGG</sequence>
<accession>A0A382GHG9</accession>
<protein>
    <recommendedName>
        <fullName evidence="2">Calcineurin-like phosphoesterase domain-containing protein</fullName>
    </recommendedName>
</protein>
<proteinExistence type="predicted"/>
<evidence type="ECO:0000313" key="1">
    <source>
        <dbReference type="EMBL" id="SVB74087.1"/>
    </source>
</evidence>
<dbReference type="SUPFAM" id="SSF56300">
    <property type="entry name" value="Metallo-dependent phosphatases"/>
    <property type="match status" value="1"/>
</dbReference>
<evidence type="ECO:0008006" key="2">
    <source>
        <dbReference type="Google" id="ProtNLM"/>
    </source>
</evidence>
<organism evidence="1">
    <name type="scientific">marine metagenome</name>
    <dbReference type="NCBI Taxonomy" id="408172"/>
    <lineage>
        <taxon>unclassified sequences</taxon>
        <taxon>metagenomes</taxon>
        <taxon>ecological metagenomes</taxon>
    </lineage>
</organism>
<reference evidence="1" key="1">
    <citation type="submission" date="2018-05" db="EMBL/GenBank/DDBJ databases">
        <authorList>
            <person name="Lanie J.A."/>
            <person name="Ng W.-L."/>
            <person name="Kazmierczak K.M."/>
            <person name="Andrzejewski T.M."/>
            <person name="Davidsen T.M."/>
            <person name="Wayne K.J."/>
            <person name="Tettelin H."/>
            <person name="Glass J.I."/>
            <person name="Rusch D."/>
            <person name="Podicherti R."/>
            <person name="Tsui H.-C.T."/>
            <person name="Winkler M.E."/>
        </authorList>
    </citation>
    <scope>NUCLEOTIDE SEQUENCE</scope>
</reference>